<evidence type="ECO:0000256" key="1">
    <source>
        <dbReference type="SAM" id="Phobius"/>
    </source>
</evidence>
<evidence type="ECO:0000313" key="3">
    <source>
        <dbReference type="Proteomes" id="UP001175227"/>
    </source>
</evidence>
<proteinExistence type="predicted"/>
<keyword evidence="1" id="KW-0812">Transmembrane</keyword>
<reference evidence="2" key="1">
    <citation type="submission" date="2023-06" db="EMBL/GenBank/DDBJ databases">
        <authorList>
            <consortium name="Lawrence Berkeley National Laboratory"/>
            <person name="Ahrendt S."/>
            <person name="Sahu N."/>
            <person name="Indic B."/>
            <person name="Wong-Bajracharya J."/>
            <person name="Merenyi Z."/>
            <person name="Ke H.-M."/>
            <person name="Monk M."/>
            <person name="Kocsube S."/>
            <person name="Drula E."/>
            <person name="Lipzen A."/>
            <person name="Balint B."/>
            <person name="Henrissat B."/>
            <person name="Andreopoulos B."/>
            <person name="Martin F.M."/>
            <person name="Harder C.B."/>
            <person name="Rigling D."/>
            <person name="Ford K.L."/>
            <person name="Foster G.D."/>
            <person name="Pangilinan J."/>
            <person name="Papanicolaou A."/>
            <person name="Barry K."/>
            <person name="LaButti K."/>
            <person name="Viragh M."/>
            <person name="Koriabine M."/>
            <person name="Yan M."/>
            <person name="Riley R."/>
            <person name="Champramary S."/>
            <person name="Plett K.L."/>
            <person name="Tsai I.J."/>
            <person name="Slot J."/>
            <person name="Sipos G."/>
            <person name="Plett J."/>
            <person name="Nagy L.G."/>
            <person name="Grigoriev I.V."/>
        </authorList>
    </citation>
    <scope>NUCLEOTIDE SEQUENCE</scope>
    <source>
        <strain evidence="2">ICMP 16352</strain>
    </source>
</reference>
<protein>
    <submittedName>
        <fullName evidence="2">Uncharacterized protein</fullName>
    </submittedName>
</protein>
<name>A0AA39PE42_9AGAR</name>
<feature type="transmembrane region" description="Helical" evidence="1">
    <location>
        <begin position="24"/>
        <end position="42"/>
    </location>
</feature>
<evidence type="ECO:0000313" key="2">
    <source>
        <dbReference type="EMBL" id="KAK0482521.1"/>
    </source>
</evidence>
<gene>
    <name evidence="2" type="ORF">IW261DRAFT_1333802</name>
</gene>
<organism evidence="2 3">
    <name type="scientific">Armillaria novae-zelandiae</name>
    <dbReference type="NCBI Taxonomy" id="153914"/>
    <lineage>
        <taxon>Eukaryota</taxon>
        <taxon>Fungi</taxon>
        <taxon>Dikarya</taxon>
        <taxon>Basidiomycota</taxon>
        <taxon>Agaricomycotina</taxon>
        <taxon>Agaricomycetes</taxon>
        <taxon>Agaricomycetidae</taxon>
        <taxon>Agaricales</taxon>
        <taxon>Marasmiineae</taxon>
        <taxon>Physalacriaceae</taxon>
        <taxon>Armillaria</taxon>
    </lineage>
</organism>
<dbReference type="PANTHER" id="PTHR40465:SF1">
    <property type="entry name" value="DUF6534 DOMAIN-CONTAINING PROTEIN"/>
    <property type="match status" value="1"/>
</dbReference>
<dbReference type="EMBL" id="JAUEPR010000007">
    <property type="protein sequence ID" value="KAK0482521.1"/>
    <property type="molecule type" value="Genomic_DNA"/>
</dbReference>
<keyword evidence="3" id="KW-1185">Reference proteome</keyword>
<feature type="transmembrane region" description="Helical" evidence="1">
    <location>
        <begin position="62"/>
        <end position="85"/>
    </location>
</feature>
<comment type="caution">
    <text evidence="2">The sequence shown here is derived from an EMBL/GenBank/DDBJ whole genome shotgun (WGS) entry which is preliminary data.</text>
</comment>
<dbReference type="AlphaFoldDB" id="A0AA39PE42"/>
<sequence length="110" mass="12790">MVSHTFPSDLYYLAFPNDRKFTKYLIYCVYIVEFVQTIFATHDTFSVFRYGFGDMKALTAMNFNWLTVPVMSAVVTCVGQGFYGFRIYIISKSQIDTIFITCVRRRAISL</sequence>
<dbReference type="PANTHER" id="PTHR40465">
    <property type="entry name" value="CHROMOSOME 1, WHOLE GENOME SHOTGUN SEQUENCE"/>
    <property type="match status" value="1"/>
</dbReference>
<keyword evidence="1" id="KW-1133">Transmembrane helix</keyword>
<keyword evidence="1" id="KW-0472">Membrane</keyword>
<dbReference type="Proteomes" id="UP001175227">
    <property type="component" value="Unassembled WGS sequence"/>
</dbReference>
<accession>A0AA39PE42</accession>